<dbReference type="Gene3D" id="1.20.58.2220">
    <property type="entry name" value="Formin, FH2 domain"/>
    <property type="match status" value="1"/>
</dbReference>
<dbReference type="KEGG" id="tng:GSTEN00024196G001"/>
<organism evidence="4">
    <name type="scientific">Tetraodon nigroviridis</name>
    <name type="common">Spotted green pufferfish</name>
    <name type="synonym">Chelonodon nigroviridis</name>
    <dbReference type="NCBI Taxonomy" id="99883"/>
    <lineage>
        <taxon>Eukaryota</taxon>
        <taxon>Metazoa</taxon>
        <taxon>Chordata</taxon>
        <taxon>Craniata</taxon>
        <taxon>Vertebrata</taxon>
        <taxon>Euteleostomi</taxon>
        <taxon>Actinopterygii</taxon>
        <taxon>Neopterygii</taxon>
        <taxon>Teleostei</taxon>
        <taxon>Neoteleostei</taxon>
        <taxon>Acanthomorphata</taxon>
        <taxon>Eupercaria</taxon>
        <taxon>Tetraodontiformes</taxon>
        <taxon>Tetradontoidea</taxon>
        <taxon>Tetraodontidae</taxon>
        <taxon>Tetraodon</taxon>
    </lineage>
</organism>
<feature type="compositionally biased region" description="Pro residues" evidence="1">
    <location>
        <begin position="486"/>
        <end position="508"/>
    </location>
</feature>
<comment type="caution">
    <text evidence="4">The sequence shown here is derived from an EMBL/GenBank/DDBJ whole genome shotgun (WGS) entry which is preliminary data.</text>
</comment>
<feature type="compositionally biased region" description="Basic and acidic residues" evidence="1">
    <location>
        <begin position="666"/>
        <end position="675"/>
    </location>
</feature>
<evidence type="ECO:0000259" key="2">
    <source>
        <dbReference type="PROSITE" id="PS50106"/>
    </source>
</evidence>
<dbReference type="AlphaFoldDB" id="Q4S4F7"/>
<dbReference type="Gene3D" id="2.30.42.10">
    <property type="match status" value="1"/>
</dbReference>
<feature type="region of interest" description="Disordered" evidence="1">
    <location>
        <begin position="89"/>
        <end position="117"/>
    </location>
</feature>
<evidence type="ECO:0000259" key="3">
    <source>
        <dbReference type="PROSITE" id="PS51444"/>
    </source>
</evidence>
<feature type="compositionally biased region" description="Low complexity" evidence="1">
    <location>
        <begin position="472"/>
        <end position="484"/>
    </location>
</feature>
<accession>Q4S4F7</accession>
<dbReference type="OrthoDB" id="410721at2759"/>
<dbReference type="PANTHER" id="PTHR45725">
    <property type="entry name" value="FORMIN HOMOLOGY 2 FAMILY MEMBER"/>
    <property type="match status" value="1"/>
</dbReference>
<reference evidence="4" key="1">
    <citation type="journal article" date="2004" name="Nature">
        <title>Genome duplication in the teleost fish Tetraodon nigroviridis reveals the early vertebrate proto-karyotype.</title>
        <authorList>
            <person name="Jaillon O."/>
            <person name="Aury J.-M."/>
            <person name="Brunet F."/>
            <person name="Petit J.-L."/>
            <person name="Stange-Thomann N."/>
            <person name="Mauceli E."/>
            <person name="Bouneau L."/>
            <person name="Fischer C."/>
            <person name="Ozouf-Costaz C."/>
            <person name="Bernot A."/>
            <person name="Nicaud S."/>
            <person name="Jaffe D."/>
            <person name="Fisher S."/>
            <person name="Lutfalla G."/>
            <person name="Dossat C."/>
            <person name="Segurens B."/>
            <person name="Dasilva C."/>
            <person name="Salanoubat M."/>
            <person name="Levy M."/>
            <person name="Boudet N."/>
            <person name="Castellano S."/>
            <person name="Anthouard V."/>
            <person name="Jubin C."/>
            <person name="Castelli V."/>
            <person name="Katinka M."/>
            <person name="Vacherie B."/>
            <person name="Biemont C."/>
            <person name="Skalli Z."/>
            <person name="Cattolico L."/>
            <person name="Poulain J."/>
            <person name="De Berardinis V."/>
            <person name="Cruaud C."/>
            <person name="Duprat S."/>
            <person name="Brottier P."/>
            <person name="Coutanceau J.-P."/>
            <person name="Gouzy J."/>
            <person name="Parra G."/>
            <person name="Lardier G."/>
            <person name="Chapple C."/>
            <person name="McKernan K.J."/>
            <person name="McEwan P."/>
            <person name="Bosak S."/>
            <person name="Kellis M."/>
            <person name="Volff J.-N."/>
            <person name="Guigo R."/>
            <person name="Zody M.C."/>
            <person name="Mesirov J."/>
            <person name="Lindblad-Toh K."/>
            <person name="Birren B."/>
            <person name="Nusbaum C."/>
            <person name="Kahn D."/>
            <person name="Robinson-Rechavi M."/>
            <person name="Laudet V."/>
            <person name="Schachter V."/>
            <person name="Quetier F."/>
            <person name="Saurin W."/>
            <person name="Scarpelli C."/>
            <person name="Wincker P."/>
            <person name="Lander E.S."/>
            <person name="Weissenbach J."/>
            <person name="Roest Crollius H."/>
        </authorList>
    </citation>
    <scope>NUCLEOTIDE SEQUENCE [LARGE SCALE GENOMIC DNA]</scope>
</reference>
<dbReference type="Gene3D" id="1.20.1160.20">
    <property type="match status" value="1"/>
</dbReference>
<dbReference type="Pfam" id="PF00595">
    <property type="entry name" value="PDZ"/>
    <property type="match status" value="1"/>
</dbReference>
<feature type="compositionally biased region" description="Low complexity" evidence="1">
    <location>
        <begin position="597"/>
        <end position="612"/>
    </location>
</feature>
<dbReference type="Pfam" id="PF02181">
    <property type="entry name" value="FH2"/>
    <property type="match status" value="1"/>
</dbReference>
<feature type="region of interest" description="Disordered" evidence="1">
    <location>
        <begin position="374"/>
        <end position="414"/>
    </location>
</feature>
<feature type="region of interest" description="Disordered" evidence="1">
    <location>
        <begin position="459"/>
        <end position="692"/>
    </location>
</feature>
<proteinExistence type="predicted"/>
<feature type="compositionally biased region" description="Acidic residues" evidence="1">
    <location>
        <begin position="91"/>
        <end position="103"/>
    </location>
</feature>
<name>Q4S4F7_TETNG</name>
<dbReference type="InterPro" id="IPR051425">
    <property type="entry name" value="Formin_Homology"/>
</dbReference>
<dbReference type="CDD" id="cd07355">
    <property type="entry name" value="HN_L-delphilin-R2_like"/>
    <property type="match status" value="1"/>
</dbReference>
<dbReference type="InterPro" id="IPR001478">
    <property type="entry name" value="PDZ"/>
</dbReference>
<reference evidence="4" key="2">
    <citation type="submission" date="2004-02" db="EMBL/GenBank/DDBJ databases">
        <authorList>
            <consortium name="Genoscope"/>
            <consortium name="Whitehead Institute Centre for Genome Research"/>
        </authorList>
    </citation>
    <scope>NUCLEOTIDE SEQUENCE</scope>
</reference>
<feature type="domain" description="FH2" evidence="3">
    <location>
        <begin position="685"/>
        <end position="1067"/>
    </location>
</feature>
<dbReference type="SUPFAM" id="SSF101447">
    <property type="entry name" value="Formin homology 2 domain (FH2 domain)"/>
    <property type="match status" value="1"/>
</dbReference>
<sequence>FSLRIIRVYRGKKSFGFTLRGHAPVSVDSVIPDSPAEECGLKPGDRILFLNGLDMSPTVFFLCCCRNCSHEKVVSMLQGSGAMPTLVVEEGPCDDSSDPTDAEDSPRLAPTTLPRSRSPALSSLQWVAEILPPSIKVHGRTFGQQLEHLLTIQERYTVCKALETFFQHRNVDTLIVDVFPVLDTPAKQLIWQFIYQLLTYDEQERCKNKLSRFLGFKSSAVLEPDTGLEHHRRSSSMRLSGTSYRSCIRERSLDDCIIGTHLGMGIHVDESGSPEERQSGDGTSFPESPDLSHLTGVYTELENVYAGKSTSPLRGGSPAEPEVGGQTEAYGRCLSPLTLPPLTGNRKSGLSLSWKEPLPTPVYEIRHQSSVESNPYVSLESPPASPQLSDGGPNSLGRRKKLFTFSRPPRSRDTDKFLDALSEQLGHRVTLGEDFIPGENDYEEMSFHEDQELAFVPRQLSSGSSEDHSSSDDASSPGYSSGSDHIPPPPAQSPPPPPTFQVLIPPPVQFTDTRPPVRFSPEHVPRSRMPFQPHHPIIPPPPPPPRTLLSSRSPLHKALSTTDEGLSPHQPFQTTSTRLSHFNTTTTILRSSRQSYLPRQLSQPQPVRQLSPQPSPQPLRPSQLVLQRHHQLHHQHSYQGPLPPSRQDPSPSHVADSHPTLPRHAKTNEPPREEQQPPPLPKADAQASDANHMSVKRLRWEQVENSEGTIWGQLGEDSEYDKLTDMVKYLDLDLHFGTQRRSKPTLLQDSLKQRDMVEILSHKKAYNACECEPPITVRTLTAILIAHLKLSTGELRQILMSMTTDRLEPAHIKQLLLYAPNDDEVQQYQQFQQDPAKLSEPDQFIFQMLTVPEYKTRLRSLHFKMTLQEKMEEMKVAYDYIYKASVELKSSKKLAKILEFVLAMGNYLNNGQPKSNRTTSFKINFLTELSTTKTVDGKFTFLHILAKSLCQHFPELLNFSRDLTTVPLAAKVNQRAITSELGDIQSIIQDIRTACLKIPPTSEDHFASIMSSFLENSHPAIQSMESLQARAMEEFCKVASYFGEDGKSTRTEVFFAIFTEFISKFEV</sequence>
<evidence type="ECO:0000256" key="1">
    <source>
        <dbReference type="SAM" id="MobiDB-lite"/>
    </source>
</evidence>
<dbReference type="SMART" id="SM00228">
    <property type="entry name" value="PDZ"/>
    <property type="match status" value="1"/>
</dbReference>
<protein>
    <submittedName>
        <fullName evidence="4">(spotted green pufferfish) hypothetical protein</fullName>
    </submittedName>
</protein>
<gene>
    <name evidence="4" type="ORF">GSTENG00024196001</name>
</gene>
<feature type="non-terminal residue" evidence="4">
    <location>
        <position position="1067"/>
    </location>
</feature>
<dbReference type="PANTHER" id="PTHR45725:SF12">
    <property type="entry name" value="DELPHILIN-RELATED"/>
    <property type="match status" value="1"/>
</dbReference>
<dbReference type="SMART" id="SM00498">
    <property type="entry name" value="FH2"/>
    <property type="match status" value="1"/>
</dbReference>
<dbReference type="InterPro" id="IPR036034">
    <property type="entry name" value="PDZ_sf"/>
</dbReference>
<feature type="compositionally biased region" description="Basic residues" evidence="1">
    <location>
        <begin position="627"/>
        <end position="636"/>
    </location>
</feature>
<dbReference type="InterPro" id="IPR015425">
    <property type="entry name" value="FH2_Formin"/>
</dbReference>
<dbReference type="PROSITE" id="PS50106">
    <property type="entry name" value="PDZ"/>
    <property type="match status" value="1"/>
</dbReference>
<feature type="compositionally biased region" description="Basic and acidic residues" evidence="1">
    <location>
        <begin position="267"/>
        <end position="279"/>
    </location>
</feature>
<dbReference type="SUPFAM" id="SSF50156">
    <property type="entry name" value="PDZ domain-like"/>
    <property type="match status" value="1"/>
</dbReference>
<dbReference type="PROSITE" id="PS51444">
    <property type="entry name" value="FH2"/>
    <property type="match status" value="1"/>
</dbReference>
<evidence type="ECO:0000313" key="4">
    <source>
        <dbReference type="EMBL" id="CAG04475.1"/>
    </source>
</evidence>
<feature type="domain" description="PDZ" evidence="2">
    <location>
        <begin position="2"/>
        <end position="92"/>
    </location>
</feature>
<dbReference type="EMBL" id="CAAE01014738">
    <property type="protein sequence ID" value="CAG04475.1"/>
    <property type="molecule type" value="Genomic_DNA"/>
</dbReference>
<feature type="non-terminal residue" evidence="4">
    <location>
        <position position="1"/>
    </location>
</feature>
<feature type="compositionally biased region" description="Pro residues" evidence="1">
    <location>
        <begin position="536"/>
        <end position="546"/>
    </location>
</feature>
<dbReference type="CDD" id="cd06744">
    <property type="entry name" value="PDZ2_L-delphilin-like"/>
    <property type="match status" value="1"/>
</dbReference>
<feature type="region of interest" description="Disordered" evidence="1">
    <location>
        <begin position="267"/>
        <end position="292"/>
    </location>
</feature>
<feature type="compositionally biased region" description="Polar residues" evidence="1">
    <location>
        <begin position="548"/>
        <end position="595"/>
    </location>
</feature>
<dbReference type="InterPro" id="IPR042201">
    <property type="entry name" value="FH2_Formin_sf"/>
</dbReference>